<evidence type="ECO:0000313" key="2">
    <source>
        <dbReference type="Proteomes" id="UP001152622"/>
    </source>
</evidence>
<keyword evidence="2" id="KW-1185">Reference proteome</keyword>
<dbReference type="AlphaFoldDB" id="A0A9Q1J7U8"/>
<proteinExistence type="predicted"/>
<reference evidence="1" key="1">
    <citation type="journal article" date="2023" name="Science">
        <title>Genome structures resolve the early diversification of teleost fishes.</title>
        <authorList>
            <person name="Parey E."/>
            <person name="Louis A."/>
            <person name="Montfort J."/>
            <person name="Bouchez O."/>
            <person name="Roques C."/>
            <person name="Iampietro C."/>
            <person name="Lluch J."/>
            <person name="Castinel A."/>
            <person name="Donnadieu C."/>
            <person name="Desvignes T."/>
            <person name="Floi Bucao C."/>
            <person name="Jouanno E."/>
            <person name="Wen M."/>
            <person name="Mejri S."/>
            <person name="Dirks R."/>
            <person name="Jansen H."/>
            <person name="Henkel C."/>
            <person name="Chen W.J."/>
            <person name="Zahm M."/>
            <person name="Cabau C."/>
            <person name="Klopp C."/>
            <person name="Thompson A.W."/>
            <person name="Robinson-Rechavi M."/>
            <person name="Braasch I."/>
            <person name="Lecointre G."/>
            <person name="Bobe J."/>
            <person name="Postlethwait J.H."/>
            <person name="Berthelot C."/>
            <person name="Roest Crollius H."/>
            <person name="Guiguen Y."/>
        </authorList>
    </citation>
    <scope>NUCLEOTIDE SEQUENCE</scope>
    <source>
        <strain evidence="1">WJC10195</strain>
    </source>
</reference>
<gene>
    <name evidence="1" type="ORF">SKAU_G00108620</name>
</gene>
<sequence length="127" mass="13866">MISQSIRRVFVQADGPGQELSNRAKRSAINLFQAPSSALCVRHLQAKRRELCEERRGPLGASPCAPPVWLEPAHMYNSEGPSSEKLPGSLQTPSLLLPLRATESNPIRTVRDATGTVAPRNLNAKNE</sequence>
<dbReference type="Proteomes" id="UP001152622">
    <property type="component" value="Chromosome 3"/>
</dbReference>
<evidence type="ECO:0000313" key="1">
    <source>
        <dbReference type="EMBL" id="KAJ8370834.1"/>
    </source>
</evidence>
<protein>
    <submittedName>
        <fullName evidence="1">Uncharacterized protein</fullName>
    </submittedName>
</protein>
<organism evidence="1 2">
    <name type="scientific">Synaphobranchus kaupii</name>
    <name type="common">Kaup's arrowtooth eel</name>
    <dbReference type="NCBI Taxonomy" id="118154"/>
    <lineage>
        <taxon>Eukaryota</taxon>
        <taxon>Metazoa</taxon>
        <taxon>Chordata</taxon>
        <taxon>Craniata</taxon>
        <taxon>Vertebrata</taxon>
        <taxon>Euteleostomi</taxon>
        <taxon>Actinopterygii</taxon>
        <taxon>Neopterygii</taxon>
        <taxon>Teleostei</taxon>
        <taxon>Anguilliformes</taxon>
        <taxon>Synaphobranchidae</taxon>
        <taxon>Synaphobranchus</taxon>
    </lineage>
</organism>
<accession>A0A9Q1J7U8</accession>
<dbReference type="EMBL" id="JAINUF010000003">
    <property type="protein sequence ID" value="KAJ8370834.1"/>
    <property type="molecule type" value="Genomic_DNA"/>
</dbReference>
<name>A0A9Q1J7U8_SYNKA</name>
<comment type="caution">
    <text evidence="1">The sequence shown here is derived from an EMBL/GenBank/DDBJ whole genome shotgun (WGS) entry which is preliminary data.</text>
</comment>